<dbReference type="SUPFAM" id="SSF53098">
    <property type="entry name" value="Ribonuclease H-like"/>
    <property type="match status" value="1"/>
</dbReference>
<dbReference type="Pfam" id="PF25597">
    <property type="entry name" value="SH3_retrovirus"/>
    <property type="match status" value="1"/>
</dbReference>
<dbReference type="PANTHER" id="PTHR42648:SF28">
    <property type="entry name" value="TRANSPOSON-ENCODED PROTEIN WITH RIBONUCLEASE H-LIKE AND RETROVIRUS ZINC FINGER-LIKE DOMAINS"/>
    <property type="match status" value="1"/>
</dbReference>
<sequence length="198" mass="22690">MVAVQYNRNIQVLRSDNGGEYVNMELRSFLELHGIVHQTTCPYTPQQNGVAERKNRHLLEMVRASLIEAHLPLHYWGEALMSAAYLINRLPSRTINFHTPFQELTSQTSSPPTPNLPPRTLGCVAFVHLHPHQRHNKLEPRAIRCVFLGYATTQKGYRCYHPSSKKMFITQDVIFHENEMFFGSPTSSLQGSTEVVKF</sequence>
<dbReference type="GO" id="GO:0015074">
    <property type="term" value="P:DNA integration"/>
    <property type="evidence" value="ECO:0007669"/>
    <property type="project" value="InterPro"/>
</dbReference>
<dbReference type="InterPro" id="IPR057670">
    <property type="entry name" value="SH3_retrovirus"/>
</dbReference>
<gene>
    <name evidence="2" type="ORF">Prudu_022961</name>
    <name evidence="3" type="ORF">Prudu_022964</name>
</gene>
<accession>A0A4Y1S2I3</accession>
<dbReference type="PANTHER" id="PTHR42648">
    <property type="entry name" value="TRANSPOSASE, PUTATIVE-RELATED"/>
    <property type="match status" value="1"/>
</dbReference>
<proteinExistence type="predicted"/>
<evidence type="ECO:0000313" key="2">
    <source>
        <dbReference type="EMBL" id="BBH10230.1"/>
    </source>
</evidence>
<keyword evidence="3" id="KW-0675">Receptor</keyword>
<dbReference type="InterPro" id="IPR036397">
    <property type="entry name" value="RNaseH_sf"/>
</dbReference>
<name>A0A4Y1S2I3_PRUDU</name>
<dbReference type="InterPro" id="IPR039537">
    <property type="entry name" value="Retrotran_Ty1/copia-like"/>
</dbReference>
<dbReference type="EMBL" id="AP019304">
    <property type="protein sequence ID" value="BBH10233.1"/>
    <property type="molecule type" value="Genomic_DNA"/>
</dbReference>
<dbReference type="EMBL" id="AP019304">
    <property type="protein sequence ID" value="BBH10230.1"/>
    <property type="molecule type" value="Genomic_DNA"/>
</dbReference>
<reference evidence="3" key="1">
    <citation type="journal article" date="2019" name="Science">
        <title>Mutation of a bHLH transcription factor allowed almond domestication.</title>
        <authorList>
            <person name="Sanchez-Perez R."/>
            <person name="Pavan S."/>
            <person name="Mazzeo R."/>
            <person name="Moldovan C."/>
            <person name="Aiese Cigliano R."/>
            <person name="Del Cueto J."/>
            <person name="Ricciardi F."/>
            <person name="Lotti C."/>
            <person name="Ricciardi L."/>
            <person name="Dicenta F."/>
            <person name="Lopez-Marques R.L."/>
            <person name="Lindberg Moller B."/>
        </authorList>
    </citation>
    <scope>NUCLEOTIDE SEQUENCE</scope>
</reference>
<evidence type="ECO:0000259" key="1">
    <source>
        <dbReference type="PROSITE" id="PS50994"/>
    </source>
</evidence>
<evidence type="ECO:0000313" key="3">
    <source>
        <dbReference type="EMBL" id="BBH10233.1"/>
    </source>
</evidence>
<dbReference type="InterPro" id="IPR001584">
    <property type="entry name" value="Integrase_cat-core"/>
</dbReference>
<feature type="domain" description="Integrase catalytic" evidence="1">
    <location>
        <begin position="1"/>
        <end position="108"/>
    </location>
</feature>
<dbReference type="PROSITE" id="PS50994">
    <property type="entry name" value="INTEGRASE"/>
    <property type="match status" value="1"/>
</dbReference>
<organism evidence="3">
    <name type="scientific">Prunus dulcis</name>
    <name type="common">Almond</name>
    <name type="synonym">Amygdalus dulcis</name>
    <dbReference type="NCBI Taxonomy" id="3755"/>
    <lineage>
        <taxon>Eukaryota</taxon>
        <taxon>Viridiplantae</taxon>
        <taxon>Streptophyta</taxon>
        <taxon>Embryophyta</taxon>
        <taxon>Tracheophyta</taxon>
        <taxon>Spermatophyta</taxon>
        <taxon>Magnoliopsida</taxon>
        <taxon>eudicotyledons</taxon>
        <taxon>Gunneridae</taxon>
        <taxon>Pentapetalae</taxon>
        <taxon>rosids</taxon>
        <taxon>fabids</taxon>
        <taxon>Rosales</taxon>
        <taxon>Rosaceae</taxon>
        <taxon>Amygdaloideae</taxon>
        <taxon>Amygdaleae</taxon>
        <taxon>Prunus</taxon>
    </lineage>
</organism>
<dbReference type="Gene3D" id="3.30.420.10">
    <property type="entry name" value="Ribonuclease H-like superfamily/Ribonuclease H"/>
    <property type="match status" value="1"/>
</dbReference>
<dbReference type="GO" id="GO:0003676">
    <property type="term" value="F:nucleic acid binding"/>
    <property type="evidence" value="ECO:0007669"/>
    <property type="project" value="InterPro"/>
</dbReference>
<dbReference type="AlphaFoldDB" id="A0A4Y1S2I3"/>
<protein>
    <submittedName>
        <fullName evidence="3">Receptor like protein 35</fullName>
    </submittedName>
</protein>
<dbReference type="InterPro" id="IPR012337">
    <property type="entry name" value="RNaseH-like_sf"/>
</dbReference>